<dbReference type="GO" id="GO:0005524">
    <property type="term" value="F:ATP binding"/>
    <property type="evidence" value="ECO:0007669"/>
    <property type="project" value="UniProtKB-KW"/>
</dbReference>
<dbReference type="Pfam" id="PF00271">
    <property type="entry name" value="Helicase_C"/>
    <property type="match status" value="1"/>
</dbReference>
<feature type="region of interest" description="Disordered" evidence="10">
    <location>
        <begin position="426"/>
        <end position="456"/>
    </location>
</feature>
<evidence type="ECO:0000256" key="10">
    <source>
        <dbReference type="SAM" id="MobiDB-lite"/>
    </source>
</evidence>
<dbReference type="GO" id="GO:0016787">
    <property type="term" value="F:hydrolase activity"/>
    <property type="evidence" value="ECO:0007669"/>
    <property type="project" value="UniProtKB-KW"/>
</dbReference>
<dbReference type="InterPro" id="IPR014001">
    <property type="entry name" value="Helicase_ATP-bd"/>
</dbReference>
<dbReference type="InterPro" id="IPR014014">
    <property type="entry name" value="RNA_helicase_DEAD_Q_motif"/>
</dbReference>
<sequence>MTTFADLGLPEELLDTVTDLAFTTPTDIQREAIGPLLSGRDVVGIAQTGTGKTAAFGLPLLARIEPDASQVQALVLCPTRELALQGAEAIKTFASRLPEITIAAVYGGAAYQPQMKALKRGAQVVVGTPGRIMDLMEKGALDLSHVHVLVLDEADEMLRMGFAEDVEQIASQCPKERTTALFSATMPPVIAKVAKQHLSDPVRLEVTRQASTVDTVTQEYAVVPFRHKNGALARVLATTSADAAIVFVRTRATAEEVTADLTGRGIAAAALSSDVPQKERERLVERLRGGSLNVIVATDVAARGLDVERIGLVVNFDVPREGEAYVHRIGRTGRAGRSGRALTFFTPKEKHRLRQIERLTGSELTEIRIPSPKDVSHHRVTQLLSEVPARIEAGRLELYREAIAESGIDVTDLAAALLALAVKDNGPSSDDSEQISSVDFDDPRSGQGRGQGRVRVPAGGTRYRVEVGHKDHVLPGAIVGAITGEAGLKGTDVGKIDIFPTFSLVDILVDLDAETLRTIGRAQVQGRALKIRPDRGPRGGKRTDRKPAGGFAHTGYKGKKRREEAGHWDKPKRKGYGRKSF</sequence>
<name>A0A1H3WK22_9ACTO</name>
<dbReference type="SMART" id="SM00487">
    <property type="entry name" value="DEXDc"/>
    <property type="match status" value="1"/>
</dbReference>
<evidence type="ECO:0000313" key="14">
    <source>
        <dbReference type="EMBL" id="SDZ86754.1"/>
    </source>
</evidence>
<keyword evidence="5 9" id="KW-0067">ATP-binding</keyword>
<dbReference type="InterPro" id="IPR057325">
    <property type="entry name" value="DeaD_dimer"/>
</dbReference>
<keyword evidence="15" id="KW-1185">Reference proteome</keyword>
<organism evidence="14 15">
    <name type="scientific">Bowdeniella nasicola</name>
    <dbReference type="NCBI Taxonomy" id="208480"/>
    <lineage>
        <taxon>Bacteria</taxon>
        <taxon>Bacillati</taxon>
        <taxon>Actinomycetota</taxon>
        <taxon>Actinomycetes</taxon>
        <taxon>Actinomycetales</taxon>
        <taxon>Actinomycetaceae</taxon>
        <taxon>Bowdeniella</taxon>
    </lineage>
</organism>
<dbReference type="InterPro" id="IPR000629">
    <property type="entry name" value="RNA-helicase_DEAD-box_CS"/>
</dbReference>
<dbReference type="SUPFAM" id="SSF52540">
    <property type="entry name" value="P-loop containing nucleoside triphosphate hydrolases"/>
    <property type="match status" value="1"/>
</dbReference>
<feature type="domain" description="DEAD-box RNA helicase Q" evidence="13">
    <location>
        <begin position="2"/>
        <end position="30"/>
    </location>
</feature>
<feature type="region of interest" description="Disordered" evidence="10">
    <location>
        <begin position="530"/>
        <end position="581"/>
    </location>
</feature>
<keyword evidence="3 9" id="KW-0378">Hydrolase</keyword>
<evidence type="ECO:0000256" key="9">
    <source>
        <dbReference type="RuleBase" id="RU000492"/>
    </source>
</evidence>
<dbReference type="PANTHER" id="PTHR47959:SF1">
    <property type="entry name" value="ATP-DEPENDENT RNA HELICASE DBPA"/>
    <property type="match status" value="1"/>
</dbReference>
<dbReference type="GO" id="GO:0003676">
    <property type="term" value="F:nucleic acid binding"/>
    <property type="evidence" value="ECO:0007669"/>
    <property type="project" value="InterPro"/>
</dbReference>
<dbReference type="PROSITE" id="PS51194">
    <property type="entry name" value="HELICASE_CTER"/>
    <property type="match status" value="1"/>
</dbReference>
<dbReference type="PANTHER" id="PTHR47959">
    <property type="entry name" value="ATP-DEPENDENT RNA HELICASE RHLE-RELATED"/>
    <property type="match status" value="1"/>
</dbReference>
<keyword evidence="6" id="KW-0346">Stress response</keyword>
<evidence type="ECO:0000259" key="13">
    <source>
        <dbReference type="PROSITE" id="PS51195"/>
    </source>
</evidence>
<evidence type="ECO:0000256" key="8">
    <source>
        <dbReference type="PROSITE-ProRule" id="PRU00552"/>
    </source>
</evidence>
<keyword evidence="2 9" id="KW-0547">Nucleotide-binding</keyword>
<gene>
    <name evidence="14" type="ORF">SAMN02910418_00456</name>
</gene>
<keyword evidence="4 9" id="KW-0347">Helicase</keyword>
<evidence type="ECO:0000259" key="12">
    <source>
        <dbReference type="PROSITE" id="PS51194"/>
    </source>
</evidence>
<dbReference type="Pfam" id="PF03880">
    <property type="entry name" value="DbpA"/>
    <property type="match status" value="1"/>
</dbReference>
<evidence type="ECO:0000313" key="15">
    <source>
        <dbReference type="Proteomes" id="UP000199288"/>
    </source>
</evidence>
<evidence type="ECO:0000256" key="3">
    <source>
        <dbReference type="ARBA" id="ARBA00022801"/>
    </source>
</evidence>
<dbReference type="CDD" id="cd00268">
    <property type="entry name" value="DEADc"/>
    <property type="match status" value="1"/>
</dbReference>
<comment type="similarity">
    <text evidence="7 9">Belongs to the DEAD box helicase family.</text>
</comment>
<dbReference type="Gene3D" id="3.30.70.330">
    <property type="match status" value="1"/>
</dbReference>
<feature type="domain" description="Helicase ATP-binding" evidence="11">
    <location>
        <begin position="33"/>
        <end position="204"/>
    </location>
</feature>
<reference evidence="15" key="1">
    <citation type="submission" date="2016-10" db="EMBL/GenBank/DDBJ databases">
        <authorList>
            <person name="Varghese N."/>
            <person name="Submissions S."/>
        </authorList>
    </citation>
    <scope>NUCLEOTIDE SEQUENCE [LARGE SCALE GENOMIC DNA]</scope>
    <source>
        <strain evidence="15">KPR-1</strain>
    </source>
</reference>
<evidence type="ECO:0000256" key="4">
    <source>
        <dbReference type="ARBA" id="ARBA00022806"/>
    </source>
</evidence>
<dbReference type="EMBL" id="FNQV01000002">
    <property type="protein sequence ID" value="SDZ86754.1"/>
    <property type="molecule type" value="Genomic_DNA"/>
</dbReference>
<dbReference type="InterPro" id="IPR044742">
    <property type="entry name" value="DEAD/DEAH_RhlB"/>
</dbReference>
<dbReference type="InterPro" id="IPR027417">
    <property type="entry name" value="P-loop_NTPase"/>
</dbReference>
<evidence type="ECO:0000256" key="2">
    <source>
        <dbReference type="ARBA" id="ARBA00022741"/>
    </source>
</evidence>
<dbReference type="PROSITE" id="PS51192">
    <property type="entry name" value="HELICASE_ATP_BIND_1"/>
    <property type="match status" value="1"/>
</dbReference>
<feature type="compositionally biased region" description="Basic and acidic residues" evidence="10">
    <location>
        <begin position="531"/>
        <end position="547"/>
    </location>
</feature>
<evidence type="ECO:0000256" key="1">
    <source>
        <dbReference type="ARBA" id="ARBA00022490"/>
    </source>
</evidence>
<dbReference type="PROSITE" id="PS51195">
    <property type="entry name" value="Q_MOTIF"/>
    <property type="match status" value="1"/>
</dbReference>
<evidence type="ECO:0000256" key="6">
    <source>
        <dbReference type="ARBA" id="ARBA00023016"/>
    </source>
</evidence>
<dbReference type="OrthoDB" id="9805696at2"/>
<evidence type="ECO:0000259" key="11">
    <source>
        <dbReference type="PROSITE" id="PS51192"/>
    </source>
</evidence>
<dbReference type="Pfam" id="PF00270">
    <property type="entry name" value="DEAD"/>
    <property type="match status" value="1"/>
</dbReference>
<dbReference type="InterPro" id="IPR050079">
    <property type="entry name" value="DEAD_box_RNA_helicase"/>
</dbReference>
<dbReference type="InterPro" id="IPR005580">
    <property type="entry name" value="DbpA/CsdA_RNA-bd_dom"/>
</dbReference>
<evidence type="ECO:0000256" key="5">
    <source>
        <dbReference type="ARBA" id="ARBA00022840"/>
    </source>
</evidence>
<proteinExistence type="inferred from homology"/>
<dbReference type="InterPro" id="IPR011545">
    <property type="entry name" value="DEAD/DEAH_box_helicase_dom"/>
</dbReference>
<feature type="domain" description="Helicase C-terminal" evidence="12">
    <location>
        <begin position="231"/>
        <end position="376"/>
    </location>
</feature>
<dbReference type="PROSITE" id="PS00039">
    <property type="entry name" value="DEAD_ATP_HELICASE"/>
    <property type="match status" value="1"/>
</dbReference>
<dbReference type="Proteomes" id="UP000199288">
    <property type="component" value="Unassembled WGS sequence"/>
</dbReference>
<dbReference type="Gene3D" id="3.40.50.300">
    <property type="entry name" value="P-loop containing nucleotide triphosphate hydrolases"/>
    <property type="match status" value="2"/>
</dbReference>
<accession>A0A1H3WK22</accession>
<dbReference type="SMART" id="SM00490">
    <property type="entry name" value="HELICc"/>
    <property type="match status" value="1"/>
</dbReference>
<dbReference type="Pfam" id="PF25399">
    <property type="entry name" value="DeaD_dimer"/>
    <property type="match status" value="1"/>
</dbReference>
<dbReference type="InterPro" id="IPR012677">
    <property type="entry name" value="Nucleotide-bd_a/b_plait_sf"/>
</dbReference>
<dbReference type="CDD" id="cd18787">
    <property type="entry name" value="SF2_C_DEAD"/>
    <property type="match status" value="1"/>
</dbReference>
<dbReference type="GO" id="GO:0003724">
    <property type="term" value="F:RNA helicase activity"/>
    <property type="evidence" value="ECO:0007669"/>
    <property type="project" value="InterPro"/>
</dbReference>
<dbReference type="AlphaFoldDB" id="A0A1H3WK22"/>
<keyword evidence="1" id="KW-0963">Cytoplasm</keyword>
<feature type="compositionally biased region" description="Basic residues" evidence="10">
    <location>
        <begin position="570"/>
        <end position="581"/>
    </location>
</feature>
<dbReference type="InterPro" id="IPR001650">
    <property type="entry name" value="Helicase_C-like"/>
</dbReference>
<feature type="compositionally biased region" description="Polar residues" evidence="10">
    <location>
        <begin position="426"/>
        <end position="437"/>
    </location>
</feature>
<feature type="short sequence motif" description="Q motif" evidence="8">
    <location>
        <begin position="2"/>
        <end position="30"/>
    </location>
</feature>
<dbReference type="GO" id="GO:0005829">
    <property type="term" value="C:cytosol"/>
    <property type="evidence" value="ECO:0007669"/>
    <property type="project" value="TreeGrafter"/>
</dbReference>
<evidence type="ECO:0000256" key="7">
    <source>
        <dbReference type="ARBA" id="ARBA00038437"/>
    </source>
</evidence>
<protein>
    <submittedName>
        <fullName evidence="14">ATP-dependent RNA helicase DeaD</fullName>
    </submittedName>
</protein>